<dbReference type="SUPFAM" id="SSF51658">
    <property type="entry name" value="Xylose isomerase-like"/>
    <property type="match status" value="1"/>
</dbReference>
<dbReference type="InterPro" id="IPR050312">
    <property type="entry name" value="IolE/XylAMocC-like"/>
</dbReference>
<evidence type="ECO:0000259" key="1">
    <source>
        <dbReference type="Pfam" id="PF01261"/>
    </source>
</evidence>
<reference evidence="2 3" key="1">
    <citation type="submission" date="2023-02" db="EMBL/GenBank/DDBJ databases">
        <title>Bacterial whole genomic sequence of Curvibacter sp. HBC61.</title>
        <authorList>
            <person name="Le V."/>
            <person name="Ko S.-R."/>
            <person name="Ahn C.-Y."/>
            <person name="Oh H.-M."/>
        </authorList>
    </citation>
    <scope>NUCLEOTIDE SEQUENCE [LARGE SCALE GENOMIC DNA]</scope>
    <source>
        <strain evidence="2 3">HBC61</strain>
    </source>
</reference>
<comment type="caution">
    <text evidence="2">The sequence shown here is derived from an EMBL/GenBank/DDBJ whole genome shotgun (WGS) entry which is preliminary data.</text>
</comment>
<feature type="domain" description="Xylose isomerase-like TIM barrel" evidence="1">
    <location>
        <begin position="24"/>
        <end position="274"/>
    </location>
</feature>
<sequence>MNLLDRFGMDTSTLAGPLEARLTAMRQAGFSQVMLHARDLVGHPGGVAQAVQAVQASGLRPTGFQVLRDYEGLTGPLHEYKVDIAKSLLQTCAQSGSQLLVLSSTTSPHASSDWDHLAADLRKLAMLAVPLGIRIAYEALSWGRSVNDFVTAWDLVCDADCPNLGLCLDTFHILAAKTPLDAIAELDPERIFLVQLSDFMWHEIPTFEDRITTARSLRVFPGEGAHSEPLADLALRLDRLGYVGDYSFEVFNEDYQQLPLDTVAARARRAASWLHDDVLRKAAPLPPWATRRA</sequence>
<accession>A0ABT5N1C5</accession>
<dbReference type="InterPro" id="IPR013022">
    <property type="entry name" value="Xyl_isomerase-like_TIM-brl"/>
</dbReference>
<proteinExistence type="predicted"/>
<dbReference type="InterPro" id="IPR036237">
    <property type="entry name" value="Xyl_isomerase-like_sf"/>
</dbReference>
<dbReference type="Gene3D" id="3.20.20.150">
    <property type="entry name" value="Divalent-metal-dependent TIM barrel enzymes"/>
    <property type="match status" value="1"/>
</dbReference>
<dbReference type="Pfam" id="PF01261">
    <property type="entry name" value="AP_endonuc_2"/>
    <property type="match status" value="1"/>
</dbReference>
<dbReference type="PANTHER" id="PTHR12110">
    <property type="entry name" value="HYDROXYPYRUVATE ISOMERASE"/>
    <property type="match status" value="1"/>
</dbReference>
<dbReference type="EMBL" id="JAQSIP010000007">
    <property type="protein sequence ID" value="MDD0840070.1"/>
    <property type="molecule type" value="Genomic_DNA"/>
</dbReference>
<dbReference type="RefSeq" id="WP_273952782.1">
    <property type="nucleotide sequence ID" value="NZ_JAQSIP010000007.1"/>
</dbReference>
<evidence type="ECO:0000313" key="3">
    <source>
        <dbReference type="Proteomes" id="UP001528673"/>
    </source>
</evidence>
<keyword evidence="3" id="KW-1185">Reference proteome</keyword>
<dbReference type="GO" id="GO:0016853">
    <property type="term" value="F:isomerase activity"/>
    <property type="evidence" value="ECO:0007669"/>
    <property type="project" value="UniProtKB-KW"/>
</dbReference>
<dbReference type="PANTHER" id="PTHR12110:SF21">
    <property type="entry name" value="XYLOSE ISOMERASE-LIKE TIM BARREL DOMAIN-CONTAINING PROTEIN"/>
    <property type="match status" value="1"/>
</dbReference>
<evidence type="ECO:0000313" key="2">
    <source>
        <dbReference type="EMBL" id="MDD0840070.1"/>
    </source>
</evidence>
<protein>
    <submittedName>
        <fullName evidence="2">Sugar phosphate isomerase/epimerase</fullName>
    </submittedName>
</protein>
<organism evidence="2 3">
    <name type="scientific">Curvibacter cyanobacteriorum</name>
    <dbReference type="NCBI Taxonomy" id="3026422"/>
    <lineage>
        <taxon>Bacteria</taxon>
        <taxon>Pseudomonadati</taxon>
        <taxon>Pseudomonadota</taxon>
        <taxon>Betaproteobacteria</taxon>
        <taxon>Burkholderiales</taxon>
        <taxon>Comamonadaceae</taxon>
        <taxon>Curvibacter</taxon>
    </lineage>
</organism>
<dbReference type="Proteomes" id="UP001528673">
    <property type="component" value="Unassembled WGS sequence"/>
</dbReference>
<name>A0ABT5N1C5_9BURK</name>
<keyword evidence="2" id="KW-0413">Isomerase</keyword>
<gene>
    <name evidence="2" type="ORF">PSQ40_15910</name>
</gene>